<dbReference type="GO" id="GO:0006203">
    <property type="term" value="P:dGTP catabolic process"/>
    <property type="evidence" value="ECO:0007669"/>
    <property type="project" value="TreeGrafter"/>
</dbReference>
<dbReference type="Proteomes" id="UP001139263">
    <property type="component" value="Unassembled WGS sequence"/>
</dbReference>
<name>A0A9X2AC00_9BACL</name>
<dbReference type="PANTHER" id="PTHR11373:SF4">
    <property type="entry name" value="DEOXYNUCLEOSIDE TRIPHOSPHATE TRIPHOSPHOHYDROLASE SAMHD1"/>
    <property type="match status" value="1"/>
</dbReference>
<protein>
    <recommendedName>
        <fullName evidence="1">HD/PDEase domain-containing protein</fullName>
    </recommendedName>
</protein>
<dbReference type="SMART" id="SM00471">
    <property type="entry name" value="HDc"/>
    <property type="match status" value="1"/>
</dbReference>
<keyword evidence="3" id="KW-1185">Reference proteome</keyword>
<dbReference type="PANTHER" id="PTHR11373">
    <property type="entry name" value="DEOXYNUCLEOSIDE TRIPHOSPHATE TRIPHOSPHOHYDROLASE"/>
    <property type="match status" value="1"/>
</dbReference>
<proteinExistence type="predicted"/>
<reference evidence="2" key="1">
    <citation type="submission" date="2022-03" db="EMBL/GenBank/DDBJ databases">
        <title>Draft Genome Sequence of Firmicute Strain S0AB, a Heterotrophic Iron/Sulfur-Oxidizing Extreme Acidophile.</title>
        <authorList>
            <person name="Vergara E."/>
            <person name="Pakostova E."/>
            <person name="Johnson D.B."/>
            <person name="Holmes D.S."/>
        </authorList>
    </citation>
    <scope>NUCLEOTIDE SEQUENCE</scope>
    <source>
        <strain evidence="2">S0AB</strain>
    </source>
</reference>
<dbReference type="RefSeq" id="WP_241713461.1">
    <property type="nucleotide sequence ID" value="NZ_JALBUF010000004.1"/>
</dbReference>
<dbReference type="AlphaFoldDB" id="A0A9X2AC00"/>
<organism evidence="2 3">
    <name type="scientific">Sulfoacidibacillus ferrooxidans</name>
    <dbReference type="NCBI Taxonomy" id="2005001"/>
    <lineage>
        <taxon>Bacteria</taxon>
        <taxon>Bacillati</taxon>
        <taxon>Bacillota</taxon>
        <taxon>Bacilli</taxon>
        <taxon>Bacillales</taxon>
        <taxon>Alicyclobacillaceae</taxon>
        <taxon>Sulfoacidibacillus</taxon>
    </lineage>
</organism>
<dbReference type="CDD" id="cd00077">
    <property type="entry name" value="HDc"/>
    <property type="match status" value="1"/>
</dbReference>
<dbReference type="Pfam" id="PF01966">
    <property type="entry name" value="HD"/>
    <property type="match status" value="1"/>
</dbReference>
<gene>
    <name evidence="2" type="ORF">MM817_01601</name>
</gene>
<feature type="domain" description="HD/PDEase" evidence="1">
    <location>
        <begin position="49"/>
        <end position="188"/>
    </location>
</feature>
<dbReference type="InterPro" id="IPR003607">
    <property type="entry name" value="HD/PDEase_dom"/>
</dbReference>
<dbReference type="SUPFAM" id="SSF109604">
    <property type="entry name" value="HD-domain/PDEase-like"/>
    <property type="match status" value="1"/>
</dbReference>
<sequence>MKSFRDPVHNLIVFQDEDQIVIDLINTKEMQRLRRIRQLGLGNIAYPGAEHSRFVHSLGVAHVMRRFLDTLREGRDPLTNRLQRDLQDHRSLALASALLHDIGHGPFSHALESVTHVRHERFTIGVVLSPHTEVHQVLEAAQTGLSQQVASVIERTFEPSRALVKLLSSQLDMDRVDYLLRDALMTGAGYGTFDVEWLLHAMRIGEVDGEPEVGLDLKKGQSIAEDYIMCRYYMYLHVYFHRTTRAAEVMVEKLLQRASEIHAVIPGFHALNALLEGRLRPDDEASLALYLQLDDGVLWTAMHMWTEHEDPILRDFSQRLLHRKLFRAVDVQSEQEAKKLMKKMEKKAIVYGVSTDYYAIYDTAASHAYHDPYIAPVGKNAAGMGDDHTHSSVGASESIYLFDEVGRPHELADSSFIVSAVRNRSVNAMRVLFPEEWSL</sequence>
<dbReference type="Gene3D" id="1.10.3210.10">
    <property type="entry name" value="Hypothetical protein af1432"/>
    <property type="match status" value="1"/>
</dbReference>
<evidence type="ECO:0000313" key="2">
    <source>
        <dbReference type="EMBL" id="MCI0183324.1"/>
    </source>
</evidence>
<dbReference type="InterPro" id="IPR050135">
    <property type="entry name" value="dGTPase-like"/>
</dbReference>
<dbReference type="EMBL" id="JALBUF010000004">
    <property type="protein sequence ID" value="MCI0183324.1"/>
    <property type="molecule type" value="Genomic_DNA"/>
</dbReference>
<evidence type="ECO:0000259" key="1">
    <source>
        <dbReference type="SMART" id="SM00471"/>
    </source>
</evidence>
<dbReference type="GO" id="GO:0008832">
    <property type="term" value="F:dGTPase activity"/>
    <property type="evidence" value="ECO:0007669"/>
    <property type="project" value="TreeGrafter"/>
</dbReference>
<evidence type="ECO:0000313" key="3">
    <source>
        <dbReference type="Proteomes" id="UP001139263"/>
    </source>
</evidence>
<comment type="caution">
    <text evidence="2">The sequence shown here is derived from an EMBL/GenBank/DDBJ whole genome shotgun (WGS) entry which is preliminary data.</text>
</comment>
<accession>A0A9X2AC00</accession>
<dbReference type="InterPro" id="IPR006674">
    <property type="entry name" value="HD_domain"/>
</dbReference>